<dbReference type="PANTHER" id="PTHR34559">
    <property type="entry name" value="CYTOCHROME B-C1 COMPLEX SUBUNIT 8"/>
    <property type="match status" value="1"/>
</dbReference>
<dbReference type="PANTHER" id="PTHR34559:SF6">
    <property type="entry name" value="CYTOCHROME B-C1 COMPLEX SUBUNIT 8-1, MITOCHONDRIAL"/>
    <property type="match status" value="1"/>
</dbReference>
<comment type="similarity">
    <text evidence="2">Belongs to the UQCRQ/QCR8 family.</text>
</comment>
<keyword evidence="4" id="KW-0679">Respiratory chain</keyword>
<dbReference type="InterPro" id="IPR036642">
    <property type="entry name" value="Cyt_bc1_su8_sf"/>
</dbReference>
<evidence type="ECO:0000256" key="1">
    <source>
        <dbReference type="ARBA" id="ARBA00004434"/>
    </source>
</evidence>
<keyword evidence="12" id="KW-1185">Reference proteome</keyword>
<evidence type="ECO:0000256" key="7">
    <source>
        <dbReference type="ARBA" id="ARBA00022982"/>
    </source>
</evidence>
<comment type="subcellular location">
    <subcellularLocation>
        <location evidence="1">Mitochondrion inner membrane</location>
        <topology evidence="1">Single-pass membrane protein</topology>
    </subcellularLocation>
</comment>
<protein>
    <recommendedName>
        <fullName evidence="13">Cytochrome b-c1 complex subunit 8</fullName>
    </recommendedName>
</protein>
<keyword evidence="5" id="KW-0812">Transmembrane</keyword>
<accession>A0A9P0YNP2</accession>
<evidence type="ECO:0000256" key="10">
    <source>
        <dbReference type="ARBA" id="ARBA00023136"/>
    </source>
</evidence>
<evidence type="ECO:0000256" key="8">
    <source>
        <dbReference type="ARBA" id="ARBA00022989"/>
    </source>
</evidence>
<evidence type="ECO:0000313" key="11">
    <source>
        <dbReference type="EMBL" id="CAH9069799.1"/>
    </source>
</evidence>
<organism evidence="11 12">
    <name type="scientific">Cuscuta europaea</name>
    <name type="common">European dodder</name>
    <dbReference type="NCBI Taxonomy" id="41803"/>
    <lineage>
        <taxon>Eukaryota</taxon>
        <taxon>Viridiplantae</taxon>
        <taxon>Streptophyta</taxon>
        <taxon>Embryophyta</taxon>
        <taxon>Tracheophyta</taxon>
        <taxon>Spermatophyta</taxon>
        <taxon>Magnoliopsida</taxon>
        <taxon>eudicotyledons</taxon>
        <taxon>Gunneridae</taxon>
        <taxon>Pentapetalae</taxon>
        <taxon>asterids</taxon>
        <taxon>lamiids</taxon>
        <taxon>Solanales</taxon>
        <taxon>Convolvulaceae</taxon>
        <taxon>Cuscuteae</taxon>
        <taxon>Cuscuta</taxon>
        <taxon>Cuscuta subgen. Cuscuta</taxon>
    </lineage>
</organism>
<evidence type="ECO:0008006" key="13">
    <source>
        <dbReference type="Google" id="ProtNLM"/>
    </source>
</evidence>
<name>A0A9P0YNP2_CUSEU</name>
<dbReference type="EMBL" id="CAMAPE010000005">
    <property type="protein sequence ID" value="CAH9069799.1"/>
    <property type="molecule type" value="Genomic_DNA"/>
</dbReference>
<evidence type="ECO:0000256" key="9">
    <source>
        <dbReference type="ARBA" id="ARBA00023128"/>
    </source>
</evidence>
<comment type="caution">
    <text evidence="11">The sequence shown here is derived from an EMBL/GenBank/DDBJ whole genome shotgun (WGS) entry which is preliminary data.</text>
</comment>
<evidence type="ECO:0000313" key="12">
    <source>
        <dbReference type="Proteomes" id="UP001152484"/>
    </source>
</evidence>
<sequence>MVKYTIIRAYGPKLDPGFLKWCPVVFHSLTIRIFPFSSQPCAIQEEEDIALWKMGKQPVKLKAVVYALSPFQQKVMPGLWKDLPGKIHHKVSENWISASLLLGPLIGVHLYVKHYQETEKLSHRY</sequence>
<dbReference type="Gene3D" id="1.20.5.210">
    <property type="entry name" value="Cytochrome b-c1 complex subunit 8"/>
    <property type="match status" value="1"/>
</dbReference>
<dbReference type="GO" id="GO:0005743">
    <property type="term" value="C:mitochondrial inner membrane"/>
    <property type="evidence" value="ECO:0007669"/>
    <property type="project" value="UniProtKB-SubCell"/>
</dbReference>
<dbReference type="InterPro" id="IPR020101">
    <property type="entry name" value="Cyt_b-c1_8-plants"/>
</dbReference>
<keyword evidence="7" id="KW-0249">Electron transport</keyword>
<gene>
    <name evidence="11" type="ORF">CEURO_LOCUS3374</name>
</gene>
<dbReference type="GO" id="GO:0045275">
    <property type="term" value="C:respiratory chain complex III"/>
    <property type="evidence" value="ECO:0007669"/>
    <property type="project" value="InterPro"/>
</dbReference>
<keyword evidence="9" id="KW-0496">Mitochondrion</keyword>
<keyword evidence="10" id="KW-0472">Membrane</keyword>
<reference evidence="11" key="1">
    <citation type="submission" date="2022-07" db="EMBL/GenBank/DDBJ databases">
        <authorList>
            <person name="Macas J."/>
            <person name="Novak P."/>
            <person name="Neumann P."/>
        </authorList>
    </citation>
    <scope>NUCLEOTIDE SEQUENCE</scope>
</reference>
<evidence type="ECO:0000256" key="6">
    <source>
        <dbReference type="ARBA" id="ARBA00022792"/>
    </source>
</evidence>
<keyword evidence="8" id="KW-1133">Transmembrane helix</keyword>
<evidence type="ECO:0000256" key="3">
    <source>
        <dbReference type="ARBA" id="ARBA00022448"/>
    </source>
</evidence>
<keyword evidence="6" id="KW-0999">Mitochondrion inner membrane</keyword>
<dbReference type="AlphaFoldDB" id="A0A9P0YNP2"/>
<evidence type="ECO:0000256" key="5">
    <source>
        <dbReference type="ARBA" id="ARBA00022692"/>
    </source>
</evidence>
<evidence type="ECO:0000256" key="2">
    <source>
        <dbReference type="ARBA" id="ARBA00007668"/>
    </source>
</evidence>
<dbReference type="Proteomes" id="UP001152484">
    <property type="component" value="Unassembled WGS sequence"/>
</dbReference>
<keyword evidence="3" id="KW-0813">Transport</keyword>
<evidence type="ECO:0000256" key="4">
    <source>
        <dbReference type="ARBA" id="ARBA00022660"/>
    </source>
</evidence>
<dbReference type="OrthoDB" id="1841852at2759"/>
<proteinExistence type="inferred from homology"/>
<dbReference type="GO" id="GO:0006122">
    <property type="term" value="P:mitochondrial electron transport, ubiquinol to cytochrome c"/>
    <property type="evidence" value="ECO:0007669"/>
    <property type="project" value="InterPro"/>
</dbReference>
<dbReference type="Pfam" id="PF10890">
    <property type="entry name" value="Cyt_b-c1_8"/>
    <property type="match status" value="1"/>
</dbReference>